<evidence type="ECO:0000313" key="6">
    <source>
        <dbReference type="Proteomes" id="UP001519460"/>
    </source>
</evidence>
<gene>
    <name evidence="5" type="ORF">BaRGS_00000509</name>
</gene>
<sequence length="872" mass="96328">MASSSVKTILVFACFELIVGTDQVCEVANVHIENEDGSHQVFELKNLEPAQSGAYVLCSNRQGQHTPAGPAPWTESALRFNVMLTPGEVVTACEAGRDDLPPGLCSLAKTDASCTNEGVCLGTSDVSAHDLADEIISRNLLPFASGDRDVDHRVAKAIVSINSGQWEKAIKELNELLTQHHQLVAGHYARGVAYARKGLDNPQYAVLSLADFTVCVEKERTQPEAFERRAEVYIALNQFQKALEDLNIAIALRPTSRLRFSRGIVNLLLENFADAETDFKKNLDDEKTENSPLRIMSYFHLGLAQYYRGRLRNAIEVFKEVLKLQPDHIEACVSLAQAFRELGNLRAAGTRFDQALALSPNHTLALQLKGSMLYHSGDPASARPVLRQCLTIAPDSLGCQYMFALSNIAVGHYYQGVKATTKVMVKSLPLLQSTPEYVRAQYLREYARFLHSSLDMPLNQLQPEVGLDENFRAQWVQGVAFKPHGTYREQPGLQPDIKDVSPDLPEDWAKPSDRTLLCFAEKVGLSMQVAADGFLPNRRLNLAMGLAAIHIAQHAEAKWKSMKAGKTEKPFSWKELFSIAVWYRRLVDPEQPVLWINTLPDYQSEDGHREDITFIRGSVTNTRVSQYFDLAFKLARTMLEHYAGAGTVTYPGLATDLEKAKTCEDLLAVARKRHINPHGFLVSTQVPTAIAQGSSSAAGEDRLDGTVLVLTEDPQGRIVFALSIASKPSRTAAYAAQMDHFLLQLHQEVQRTGLGKLSDLDPVLSAILSLVYYFYNLMPLTRGSSVVAYAVALGLIMSLGRQVSGKLPTGKLLDMEAMLSGAPDAFIMVSRQWMNVKKSTTPLSSMPKVWDRLPTVRSLLEVLALNTTTVCG</sequence>
<feature type="signal peptide" evidence="4">
    <location>
        <begin position="1"/>
        <end position="21"/>
    </location>
</feature>
<accession>A0ABD0M9E8</accession>
<evidence type="ECO:0000313" key="5">
    <source>
        <dbReference type="EMBL" id="KAK7508270.1"/>
    </source>
</evidence>
<dbReference type="PROSITE" id="PS50293">
    <property type="entry name" value="TPR_REGION"/>
    <property type="match status" value="1"/>
</dbReference>
<organism evidence="5 6">
    <name type="scientific">Batillaria attramentaria</name>
    <dbReference type="NCBI Taxonomy" id="370345"/>
    <lineage>
        <taxon>Eukaryota</taxon>
        <taxon>Metazoa</taxon>
        <taxon>Spiralia</taxon>
        <taxon>Lophotrochozoa</taxon>
        <taxon>Mollusca</taxon>
        <taxon>Gastropoda</taxon>
        <taxon>Caenogastropoda</taxon>
        <taxon>Sorbeoconcha</taxon>
        <taxon>Cerithioidea</taxon>
        <taxon>Batillariidae</taxon>
        <taxon>Batillaria</taxon>
    </lineage>
</organism>
<dbReference type="SUPFAM" id="SSF48452">
    <property type="entry name" value="TPR-like"/>
    <property type="match status" value="2"/>
</dbReference>
<evidence type="ECO:0000256" key="3">
    <source>
        <dbReference type="PROSITE-ProRule" id="PRU00339"/>
    </source>
</evidence>
<evidence type="ECO:0000256" key="4">
    <source>
        <dbReference type="SAM" id="SignalP"/>
    </source>
</evidence>
<feature type="repeat" description="TPR" evidence="3">
    <location>
        <begin position="223"/>
        <end position="256"/>
    </location>
</feature>
<dbReference type="AlphaFoldDB" id="A0ABD0M9E8"/>
<keyword evidence="4" id="KW-0732">Signal</keyword>
<dbReference type="InterPro" id="IPR011990">
    <property type="entry name" value="TPR-like_helical_dom_sf"/>
</dbReference>
<feature type="repeat" description="TPR" evidence="3">
    <location>
        <begin position="329"/>
        <end position="362"/>
    </location>
</feature>
<dbReference type="Proteomes" id="UP001519460">
    <property type="component" value="Unassembled WGS sequence"/>
</dbReference>
<dbReference type="Pfam" id="PF07719">
    <property type="entry name" value="TPR_2"/>
    <property type="match status" value="1"/>
</dbReference>
<dbReference type="Gene3D" id="1.25.40.10">
    <property type="entry name" value="Tetratricopeptide repeat domain"/>
    <property type="match status" value="1"/>
</dbReference>
<dbReference type="InterPro" id="IPR013105">
    <property type="entry name" value="TPR_2"/>
</dbReference>
<keyword evidence="1" id="KW-0677">Repeat</keyword>
<evidence type="ECO:0000256" key="2">
    <source>
        <dbReference type="ARBA" id="ARBA00022803"/>
    </source>
</evidence>
<dbReference type="Pfam" id="PF12895">
    <property type="entry name" value="ANAPC3"/>
    <property type="match status" value="1"/>
</dbReference>
<dbReference type="SMART" id="SM00028">
    <property type="entry name" value="TPR"/>
    <property type="match status" value="4"/>
</dbReference>
<reference evidence="5 6" key="1">
    <citation type="journal article" date="2023" name="Sci. Data">
        <title>Genome assembly of the Korean intertidal mud-creeper Batillaria attramentaria.</title>
        <authorList>
            <person name="Patra A.K."/>
            <person name="Ho P.T."/>
            <person name="Jun S."/>
            <person name="Lee S.J."/>
            <person name="Kim Y."/>
            <person name="Won Y.J."/>
        </authorList>
    </citation>
    <scope>NUCLEOTIDE SEQUENCE [LARGE SCALE GENOMIC DNA]</scope>
    <source>
        <strain evidence="5">Wonlab-2016</strain>
    </source>
</reference>
<dbReference type="PANTHER" id="PTHR44523">
    <property type="entry name" value="TETRATRICOPEPTIDE REPEAT PROTEIN 13"/>
    <property type="match status" value="1"/>
</dbReference>
<keyword evidence="2 3" id="KW-0802">TPR repeat</keyword>
<feature type="chain" id="PRO_5044886427" evidence="4">
    <location>
        <begin position="22"/>
        <end position="872"/>
    </location>
</feature>
<keyword evidence="6" id="KW-1185">Reference proteome</keyword>
<evidence type="ECO:0000256" key="1">
    <source>
        <dbReference type="ARBA" id="ARBA00022737"/>
    </source>
</evidence>
<comment type="caution">
    <text evidence="5">The sequence shown here is derived from an EMBL/GenBank/DDBJ whole genome shotgun (WGS) entry which is preliminary data.</text>
</comment>
<proteinExistence type="predicted"/>
<dbReference type="InterPro" id="IPR019734">
    <property type="entry name" value="TPR_rpt"/>
</dbReference>
<dbReference type="EMBL" id="JACVVK020000002">
    <property type="protein sequence ID" value="KAK7508270.1"/>
    <property type="molecule type" value="Genomic_DNA"/>
</dbReference>
<feature type="repeat" description="TPR" evidence="3">
    <location>
        <begin position="295"/>
        <end position="328"/>
    </location>
</feature>
<protein>
    <submittedName>
        <fullName evidence="5">Uncharacterized protein</fullName>
    </submittedName>
</protein>
<dbReference type="PANTHER" id="PTHR44523:SF1">
    <property type="entry name" value="TETRATRICOPEPTIDE REPEAT PROTEIN 13"/>
    <property type="match status" value="1"/>
</dbReference>
<dbReference type="PROSITE" id="PS50005">
    <property type="entry name" value="TPR"/>
    <property type="match status" value="3"/>
</dbReference>
<dbReference type="Pfam" id="PF13432">
    <property type="entry name" value="TPR_16"/>
    <property type="match status" value="1"/>
</dbReference>
<name>A0ABD0M9E8_9CAEN</name>